<feature type="transmembrane region" description="Helical" evidence="1">
    <location>
        <begin position="12"/>
        <end position="31"/>
    </location>
</feature>
<feature type="transmembrane region" description="Helical" evidence="1">
    <location>
        <begin position="547"/>
        <end position="568"/>
    </location>
</feature>
<feature type="transmembrane region" description="Helical" evidence="1">
    <location>
        <begin position="161"/>
        <end position="180"/>
    </location>
</feature>
<dbReference type="RefSeq" id="WP_014454154.1">
    <property type="nucleotide sequence ID" value="NC_017098.1"/>
</dbReference>
<dbReference type="STRING" id="889378.Spiaf_0047"/>
<dbReference type="KEGG" id="sfc:Spiaf_0047"/>
<feature type="transmembrane region" description="Helical" evidence="1">
    <location>
        <begin position="521"/>
        <end position="540"/>
    </location>
</feature>
<feature type="transmembrane region" description="Helical" evidence="1">
    <location>
        <begin position="337"/>
        <end position="354"/>
    </location>
</feature>
<organism evidence="2 3">
    <name type="scientific">Spirochaeta africana (strain ATCC 700263 / DSM 8902 / Z-7692)</name>
    <dbReference type="NCBI Taxonomy" id="889378"/>
    <lineage>
        <taxon>Bacteria</taxon>
        <taxon>Pseudomonadati</taxon>
        <taxon>Spirochaetota</taxon>
        <taxon>Spirochaetia</taxon>
        <taxon>Spirochaetales</taxon>
        <taxon>Spirochaetaceae</taxon>
        <taxon>Spirochaeta</taxon>
    </lineage>
</organism>
<accession>H9UF63</accession>
<evidence type="ECO:0000313" key="3">
    <source>
        <dbReference type="Proteomes" id="UP000007383"/>
    </source>
</evidence>
<gene>
    <name evidence="2" type="ordered locus">Spiaf_0047</name>
</gene>
<feature type="transmembrane region" description="Helical" evidence="1">
    <location>
        <begin position="574"/>
        <end position="594"/>
    </location>
</feature>
<feature type="transmembrane region" description="Helical" evidence="1">
    <location>
        <begin position="225"/>
        <end position="248"/>
    </location>
</feature>
<keyword evidence="1" id="KW-0472">Membrane</keyword>
<keyword evidence="3" id="KW-1185">Reference proteome</keyword>
<dbReference type="PATRIC" id="fig|889378.3.peg.50"/>
<protein>
    <submittedName>
        <fullName evidence="2">Uncharacterized protein</fullName>
    </submittedName>
</protein>
<dbReference type="EMBL" id="CP003282">
    <property type="protein sequence ID" value="AFG36156.1"/>
    <property type="molecule type" value="Genomic_DNA"/>
</dbReference>
<keyword evidence="1" id="KW-0812">Transmembrane</keyword>
<dbReference type="AlphaFoldDB" id="H9UF63"/>
<feature type="transmembrane region" description="Helical" evidence="1">
    <location>
        <begin position="269"/>
        <end position="288"/>
    </location>
</feature>
<dbReference type="HOGENOM" id="CLU_365971_0_0_12"/>
<sequence length="762" mass="83008">MKNSDSVAQRRWPVWAGVLVALCVVGLLALADAGLAMYGSRDGSTTMHAGHPVVLPVRVTLPEADAEVLGFAELERVSPRGNVTGYGFAGDTAYVGAHFFADMRIAVPPELQDRVGPVEVWFGGEVVRSDNPDDLPDLLLQQGRMSVLPPLRGVANYRGDLLVGLLALLRAAALVLGFWWGLGNIRPAGPAAARVVVAWAALAVMGLVLSPLWQQVLPVLVSDLAVLLARLAAGGFTGALVVCARDAARQPAAMSGTPAPGTGYPAARWQLYVAIGSIALLGLVLRIWNPAYLQGLDTFNLTAARALNDTGSFAYERNRWLTWLLAGSMRLLGDSLLAARLPLALLSLCGLAAIGSLARPFGRAALGSTAVLWALSPVAIEKAVSIREYELNMVLAALVMTLLLHLYLRERTRPVRCALLLTAALAAAALLIIPLGIWWRIYTLNSVLQVSGFLYAGFLLLLAWQNMPRWRRAIVAAAAVGVIGLLGVAPRIGPFSSRLYLSVNFIRFYFDPLSSVPMHWFSFRAVGMLLPVLLSLAALWNPRNRDVAWAMTLALWGSLIFFSLQMGGTDRSRYLYHAFPLYVVLMGVGVRTVVQWVWISGRSRQLLLGLALVLTFYLPNTAIAARHSVPAGQERQVTSLGHANYFYSVHEKLLALGLTETTPLVLRVQRPDIMSYLTGRPVTGSYVIENGTPYDIARSVYFESRSFGVHQLEEALHTYESGFYVTRELEDGYGDLHRFDTILSYHSIVAGHAIYSWGVFDK</sequence>
<feature type="transmembrane region" description="Helical" evidence="1">
    <location>
        <begin position="391"/>
        <end position="408"/>
    </location>
</feature>
<feature type="transmembrane region" description="Helical" evidence="1">
    <location>
        <begin position="447"/>
        <end position="464"/>
    </location>
</feature>
<feature type="transmembrane region" description="Helical" evidence="1">
    <location>
        <begin position="473"/>
        <end position="492"/>
    </location>
</feature>
<evidence type="ECO:0000313" key="2">
    <source>
        <dbReference type="EMBL" id="AFG36156.1"/>
    </source>
</evidence>
<feature type="transmembrane region" description="Helical" evidence="1">
    <location>
        <begin position="192"/>
        <end position="213"/>
    </location>
</feature>
<keyword evidence="1" id="KW-1133">Transmembrane helix</keyword>
<name>H9UF63_SPIAZ</name>
<feature type="transmembrane region" description="Helical" evidence="1">
    <location>
        <begin position="606"/>
        <end position="625"/>
    </location>
</feature>
<dbReference type="Proteomes" id="UP000007383">
    <property type="component" value="Chromosome"/>
</dbReference>
<feature type="transmembrane region" description="Helical" evidence="1">
    <location>
        <begin position="361"/>
        <end position="379"/>
    </location>
</feature>
<evidence type="ECO:0000256" key="1">
    <source>
        <dbReference type="SAM" id="Phobius"/>
    </source>
</evidence>
<feature type="transmembrane region" description="Helical" evidence="1">
    <location>
        <begin position="420"/>
        <end position="441"/>
    </location>
</feature>
<proteinExistence type="predicted"/>
<reference evidence="3" key="1">
    <citation type="journal article" date="2013" name="Stand. Genomic Sci.">
        <title>Complete genome sequence of the halophilic bacterium Spirochaeta africana type strain (Z-7692(T)) from the alkaline Lake Magadi in the East African Rift.</title>
        <authorList>
            <person name="Liolos K."/>
            <person name="Abt B."/>
            <person name="Scheuner C."/>
            <person name="Teshima H."/>
            <person name="Held B."/>
            <person name="Lapidus A."/>
            <person name="Nolan M."/>
            <person name="Lucas S."/>
            <person name="Deshpande S."/>
            <person name="Cheng J.F."/>
            <person name="Tapia R."/>
            <person name="Goodwin L.A."/>
            <person name="Pitluck S."/>
            <person name="Pagani I."/>
            <person name="Ivanova N."/>
            <person name="Mavromatis K."/>
            <person name="Mikhailova N."/>
            <person name="Huntemann M."/>
            <person name="Pati A."/>
            <person name="Chen A."/>
            <person name="Palaniappan K."/>
            <person name="Land M."/>
            <person name="Rohde M."/>
            <person name="Tindall B.J."/>
            <person name="Detter J.C."/>
            <person name="Goker M."/>
            <person name="Bristow J."/>
            <person name="Eisen J.A."/>
            <person name="Markowitz V."/>
            <person name="Hugenholtz P."/>
            <person name="Woyke T."/>
            <person name="Klenk H.P."/>
            <person name="Kyrpides N.C."/>
        </authorList>
    </citation>
    <scope>NUCLEOTIDE SEQUENCE</scope>
    <source>
        <strain evidence="3">ATCC 700263 / DSM 8902 / Z-7692</strain>
    </source>
</reference>